<dbReference type="Pfam" id="PF11848">
    <property type="entry name" value="DUF3368"/>
    <property type="match status" value="1"/>
</dbReference>
<accession>A0A927YNI5</accession>
<dbReference type="Proteomes" id="UP000766246">
    <property type="component" value="Unassembled WGS sequence"/>
</dbReference>
<evidence type="ECO:0000313" key="2">
    <source>
        <dbReference type="Proteomes" id="UP000766246"/>
    </source>
</evidence>
<name>A0A927YNI5_9FIRM</name>
<organism evidence="1 2">
    <name type="scientific">Pseudobutyrivibrio ruminis</name>
    <dbReference type="NCBI Taxonomy" id="46206"/>
    <lineage>
        <taxon>Bacteria</taxon>
        <taxon>Bacillati</taxon>
        <taxon>Bacillota</taxon>
        <taxon>Clostridia</taxon>
        <taxon>Lachnospirales</taxon>
        <taxon>Lachnospiraceae</taxon>
        <taxon>Pseudobutyrivibrio</taxon>
    </lineage>
</organism>
<protein>
    <recommendedName>
        <fullName evidence="3">PIN domain-containing protein</fullName>
    </recommendedName>
</protein>
<dbReference type="Gene3D" id="3.40.50.1010">
    <property type="entry name" value="5'-nuclease"/>
    <property type="match status" value="1"/>
</dbReference>
<proteinExistence type="predicted"/>
<sequence length="133" mass="15222">MYREALEEEVISPPDLLENLKEKGLEAVELTTEEFFYAAECVEKYVKISRYDSTALAIAKHRGIPLLTGDNALRKAAIKEGVEVIGTIGILDKLYEDNYINAPEYKYCLAQLLEHKERRLPAEEMMKRLDALE</sequence>
<dbReference type="SUPFAM" id="SSF88723">
    <property type="entry name" value="PIN domain-like"/>
    <property type="match status" value="1"/>
</dbReference>
<dbReference type="AlphaFoldDB" id="A0A927YNI5"/>
<dbReference type="EMBL" id="SVER01000059">
    <property type="protein sequence ID" value="MBE5920879.1"/>
    <property type="molecule type" value="Genomic_DNA"/>
</dbReference>
<reference evidence="1" key="1">
    <citation type="submission" date="2019-04" db="EMBL/GenBank/DDBJ databases">
        <title>Evolution of Biomass-Degrading Anaerobic Consortia Revealed by Metagenomics.</title>
        <authorList>
            <person name="Peng X."/>
        </authorList>
    </citation>
    <scope>NUCLEOTIDE SEQUENCE</scope>
    <source>
        <strain evidence="1">SIG311</strain>
    </source>
</reference>
<evidence type="ECO:0008006" key="3">
    <source>
        <dbReference type="Google" id="ProtNLM"/>
    </source>
</evidence>
<comment type="caution">
    <text evidence="1">The sequence shown here is derived from an EMBL/GenBank/DDBJ whole genome shotgun (WGS) entry which is preliminary data.</text>
</comment>
<dbReference type="InterPro" id="IPR029060">
    <property type="entry name" value="PIN-like_dom_sf"/>
</dbReference>
<gene>
    <name evidence="1" type="ORF">E7272_13710</name>
</gene>
<dbReference type="InterPro" id="IPR021799">
    <property type="entry name" value="PIN-like_prokaryotic"/>
</dbReference>
<evidence type="ECO:0000313" key="1">
    <source>
        <dbReference type="EMBL" id="MBE5920879.1"/>
    </source>
</evidence>